<protein>
    <submittedName>
        <fullName evidence="1">Uncharacterized protein</fullName>
    </submittedName>
</protein>
<keyword evidence="2" id="KW-1185">Reference proteome</keyword>
<evidence type="ECO:0000313" key="2">
    <source>
        <dbReference type="Proteomes" id="UP000831701"/>
    </source>
</evidence>
<feature type="non-terminal residue" evidence="1">
    <location>
        <position position="1"/>
    </location>
</feature>
<gene>
    <name evidence="1" type="ORF">L3Q82_014584</name>
</gene>
<proteinExistence type="predicted"/>
<organism evidence="1 2">
    <name type="scientific">Scortum barcoo</name>
    <name type="common">barcoo grunter</name>
    <dbReference type="NCBI Taxonomy" id="214431"/>
    <lineage>
        <taxon>Eukaryota</taxon>
        <taxon>Metazoa</taxon>
        <taxon>Chordata</taxon>
        <taxon>Craniata</taxon>
        <taxon>Vertebrata</taxon>
        <taxon>Euteleostomi</taxon>
        <taxon>Actinopterygii</taxon>
        <taxon>Neopterygii</taxon>
        <taxon>Teleostei</taxon>
        <taxon>Neoteleostei</taxon>
        <taxon>Acanthomorphata</taxon>
        <taxon>Eupercaria</taxon>
        <taxon>Centrarchiformes</taxon>
        <taxon>Terapontoidei</taxon>
        <taxon>Terapontidae</taxon>
        <taxon>Scortum</taxon>
    </lineage>
</organism>
<dbReference type="Proteomes" id="UP000831701">
    <property type="component" value="Chromosome 17"/>
</dbReference>
<evidence type="ECO:0000313" key="1">
    <source>
        <dbReference type="EMBL" id="KAI3360276.1"/>
    </source>
</evidence>
<reference evidence="1" key="1">
    <citation type="submission" date="2022-04" db="EMBL/GenBank/DDBJ databases">
        <title>Jade perch genome.</title>
        <authorList>
            <person name="Chao B."/>
        </authorList>
    </citation>
    <scope>NUCLEOTIDE SEQUENCE</scope>
    <source>
        <strain evidence="1">CB-2022</strain>
    </source>
</reference>
<dbReference type="EMBL" id="CM041547">
    <property type="protein sequence ID" value="KAI3360276.1"/>
    <property type="molecule type" value="Genomic_DNA"/>
</dbReference>
<sequence>EREPVSPVRGLALGEPSTVWRNVNHPALPNRLRDLSWMVAHEILPVSGQWPAPYNSLYLPAREVLTAQLLLVLYGVSQKKQISAHDFAKQWLTHCRHQRRHVDLQKLAGCYIHYQGQPKLCRKCGEDGHLAEAYQHIICGKCREIGHTFEECPNGRKCNLCGETNHLFRDCPNSFANKLKAAKQAEQDGDKVKWWTK</sequence>
<accession>A0ACB8VXU2</accession>
<name>A0ACB8VXU2_9TELE</name>
<comment type="caution">
    <text evidence="1">The sequence shown here is derived from an EMBL/GenBank/DDBJ whole genome shotgun (WGS) entry which is preliminary data.</text>
</comment>